<proteinExistence type="predicted"/>
<dbReference type="RefSeq" id="WP_143039829.1">
    <property type="nucleotide sequence ID" value="NZ_FNTI01000001.1"/>
</dbReference>
<sequence length="110" mass="12256">MTLDSGDSARLPHPGRLGGWMRGVVARWRHLNRLQGINRTEFEQVARDLNLSHPELYGLLTGRNVSAELTEQKLAELEISRDRIRAAQASEAKQISARKQALLPIGPSCC</sequence>
<protein>
    <submittedName>
        <fullName evidence="1">Uncharacterized protein</fullName>
    </submittedName>
</protein>
<dbReference type="AlphaFoldDB" id="A0A1M7INS3"/>
<reference evidence="1 2" key="1">
    <citation type="submission" date="2016-10" db="EMBL/GenBank/DDBJ databases">
        <authorList>
            <person name="de Groot N.N."/>
        </authorList>
    </citation>
    <scope>NUCLEOTIDE SEQUENCE [LARGE SCALE GENOMIC DNA]</scope>
    <source>
        <strain evidence="1 2">GAS522</strain>
    </source>
</reference>
<name>A0A1M7INS3_9BRAD</name>
<organism evidence="1 2">
    <name type="scientific">Bradyrhizobium lablabi</name>
    <dbReference type="NCBI Taxonomy" id="722472"/>
    <lineage>
        <taxon>Bacteria</taxon>
        <taxon>Pseudomonadati</taxon>
        <taxon>Pseudomonadota</taxon>
        <taxon>Alphaproteobacteria</taxon>
        <taxon>Hyphomicrobiales</taxon>
        <taxon>Nitrobacteraceae</taxon>
        <taxon>Bradyrhizobium</taxon>
    </lineage>
</organism>
<dbReference type="Proteomes" id="UP000183208">
    <property type="component" value="Unassembled WGS sequence"/>
</dbReference>
<evidence type="ECO:0000313" key="1">
    <source>
        <dbReference type="EMBL" id="SEE43418.1"/>
    </source>
</evidence>
<accession>A0A1M7INS3</accession>
<gene>
    <name evidence="1" type="ORF">SAMN05444171_7467</name>
</gene>
<dbReference type="OrthoDB" id="8229483at2"/>
<evidence type="ECO:0000313" key="2">
    <source>
        <dbReference type="Proteomes" id="UP000183208"/>
    </source>
</evidence>
<dbReference type="EMBL" id="FNTI01000001">
    <property type="protein sequence ID" value="SEE43418.1"/>
    <property type="molecule type" value="Genomic_DNA"/>
</dbReference>